<keyword evidence="2" id="KW-1185">Reference proteome</keyword>
<gene>
    <name evidence="1" type="ORF">GSI_09379</name>
</gene>
<organism evidence="1 2">
    <name type="scientific">Ganoderma sinense ZZ0214-1</name>
    <dbReference type="NCBI Taxonomy" id="1077348"/>
    <lineage>
        <taxon>Eukaryota</taxon>
        <taxon>Fungi</taxon>
        <taxon>Dikarya</taxon>
        <taxon>Basidiomycota</taxon>
        <taxon>Agaricomycotina</taxon>
        <taxon>Agaricomycetes</taxon>
        <taxon>Polyporales</taxon>
        <taxon>Polyporaceae</taxon>
        <taxon>Ganoderma</taxon>
    </lineage>
</organism>
<accession>A0A2G8S701</accession>
<evidence type="ECO:0000313" key="1">
    <source>
        <dbReference type="EMBL" id="PIL29328.1"/>
    </source>
</evidence>
<proteinExistence type="predicted"/>
<comment type="caution">
    <text evidence="1">The sequence shown here is derived from an EMBL/GenBank/DDBJ whole genome shotgun (WGS) entry which is preliminary data.</text>
</comment>
<dbReference type="OrthoDB" id="2757072at2759"/>
<protein>
    <submittedName>
        <fullName evidence="1">Uncharacterized protein</fullName>
    </submittedName>
</protein>
<dbReference type="EMBL" id="AYKW01000023">
    <property type="protein sequence ID" value="PIL29328.1"/>
    <property type="molecule type" value="Genomic_DNA"/>
</dbReference>
<name>A0A2G8S701_9APHY</name>
<sequence>MPTPDDSSLSAASHYKATEYGNDDPYDMKVPAAQVYMSIQKRYSMKNQERMEKPHSVDRVKVPLPRDLDPRVHIELKNKLTGEVGFQLVRAGNTRRKRLEFLAREIEGRPEMPFPRLTYVDRAMFPGEEKDYCRPQLPMPNLKTRSKILLVDILANVILKQTDWIKFLSTDEYVHLWDDPHPVWVEWTKTPMPDPIWVVSIRKTLPDRFGKAHYIPELELRFD</sequence>
<dbReference type="AlphaFoldDB" id="A0A2G8S701"/>
<dbReference type="Proteomes" id="UP000230002">
    <property type="component" value="Unassembled WGS sequence"/>
</dbReference>
<reference evidence="1 2" key="1">
    <citation type="journal article" date="2015" name="Sci. Rep.">
        <title>Chromosome-level genome map provides insights into diverse defense mechanisms in the medicinal fungus Ganoderma sinense.</title>
        <authorList>
            <person name="Zhu Y."/>
            <person name="Xu J."/>
            <person name="Sun C."/>
            <person name="Zhou S."/>
            <person name="Xu H."/>
            <person name="Nelson D.R."/>
            <person name="Qian J."/>
            <person name="Song J."/>
            <person name="Luo H."/>
            <person name="Xiang L."/>
            <person name="Li Y."/>
            <person name="Xu Z."/>
            <person name="Ji A."/>
            <person name="Wang L."/>
            <person name="Lu S."/>
            <person name="Hayward A."/>
            <person name="Sun W."/>
            <person name="Li X."/>
            <person name="Schwartz D.C."/>
            <person name="Wang Y."/>
            <person name="Chen S."/>
        </authorList>
    </citation>
    <scope>NUCLEOTIDE SEQUENCE [LARGE SCALE GENOMIC DNA]</scope>
    <source>
        <strain evidence="1 2">ZZ0214-1</strain>
    </source>
</reference>
<evidence type="ECO:0000313" key="2">
    <source>
        <dbReference type="Proteomes" id="UP000230002"/>
    </source>
</evidence>